<evidence type="ECO:0000313" key="3">
    <source>
        <dbReference type="Proteomes" id="UP000541444"/>
    </source>
</evidence>
<accession>A0A7J7NQT4</accession>
<comment type="caution">
    <text evidence="2">The sequence shown here is derived from an EMBL/GenBank/DDBJ whole genome shotgun (WGS) entry which is preliminary data.</text>
</comment>
<keyword evidence="3" id="KW-1185">Reference proteome</keyword>
<reference evidence="2 3" key="1">
    <citation type="journal article" date="2020" name="IScience">
        <title>Genome Sequencing of the Endangered Kingdonia uniflora (Circaeasteraceae, Ranunculales) Reveals Potential Mechanisms of Evolutionary Specialization.</title>
        <authorList>
            <person name="Sun Y."/>
            <person name="Deng T."/>
            <person name="Zhang A."/>
            <person name="Moore M.J."/>
            <person name="Landis J.B."/>
            <person name="Lin N."/>
            <person name="Zhang H."/>
            <person name="Zhang X."/>
            <person name="Huang J."/>
            <person name="Zhang X."/>
            <person name="Sun H."/>
            <person name="Wang H."/>
        </authorList>
    </citation>
    <scope>NUCLEOTIDE SEQUENCE [LARGE SCALE GENOMIC DNA]</scope>
    <source>
        <strain evidence="2">TB1705</strain>
        <tissue evidence="2">Leaf</tissue>
    </source>
</reference>
<gene>
    <name evidence="2" type="ORF">GIB67_001667</name>
    <name evidence="1" type="ORF">GIB67_024142</name>
</gene>
<dbReference type="AlphaFoldDB" id="A0A7J7NQT4"/>
<evidence type="ECO:0000313" key="1">
    <source>
        <dbReference type="EMBL" id="KAF6136128.1"/>
    </source>
</evidence>
<protein>
    <submittedName>
        <fullName evidence="2">Uncharacterized protein</fullName>
    </submittedName>
</protein>
<dbReference type="EMBL" id="JACGCM010000632">
    <property type="protein sequence ID" value="KAF6169577.1"/>
    <property type="molecule type" value="Genomic_DNA"/>
</dbReference>
<feature type="non-terminal residue" evidence="2">
    <location>
        <position position="103"/>
    </location>
</feature>
<evidence type="ECO:0000313" key="2">
    <source>
        <dbReference type="EMBL" id="KAF6169577.1"/>
    </source>
</evidence>
<organism evidence="2 3">
    <name type="scientific">Kingdonia uniflora</name>
    <dbReference type="NCBI Taxonomy" id="39325"/>
    <lineage>
        <taxon>Eukaryota</taxon>
        <taxon>Viridiplantae</taxon>
        <taxon>Streptophyta</taxon>
        <taxon>Embryophyta</taxon>
        <taxon>Tracheophyta</taxon>
        <taxon>Spermatophyta</taxon>
        <taxon>Magnoliopsida</taxon>
        <taxon>Ranunculales</taxon>
        <taxon>Circaeasteraceae</taxon>
        <taxon>Kingdonia</taxon>
    </lineage>
</organism>
<dbReference type="Proteomes" id="UP000541444">
    <property type="component" value="Unassembled WGS sequence"/>
</dbReference>
<sequence length="103" mass="11542">LNFREAATIFLFTDLKTSLYIFFLSTFPNPTLCLHTLSSFSNPLLILKPLFTDLKAASTSSLSPHSQTQTSFSNPLLILKPSSFSLTFVYRSETVVIMTAWSQ</sequence>
<dbReference type="EMBL" id="JACGCM010002759">
    <property type="protein sequence ID" value="KAF6136128.1"/>
    <property type="molecule type" value="Genomic_DNA"/>
</dbReference>
<name>A0A7J7NQT4_9MAGN</name>
<proteinExistence type="predicted"/>